<evidence type="ECO:0000313" key="10">
    <source>
        <dbReference type="EMBL" id="KAE8155310.1"/>
    </source>
</evidence>
<dbReference type="AlphaFoldDB" id="A0A5N6U9P8"/>
<evidence type="ECO:0000256" key="1">
    <source>
        <dbReference type="ARBA" id="ARBA00022670"/>
    </source>
</evidence>
<feature type="active site" description="Charge relay system" evidence="6">
    <location>
        <position position="640"/>
    </location>
</feature>
<dbReference type="Pfam" id="PF00082">
    <property type="entry name" value="Peptidase_S8"/>
    <property type="match status" value="1"/>
</dbReference>
<dbReference type="PROSITE" id="PS00136">
    <property type="entry name" value="SUBTILASE_ASP"/>
    <property type="match status" value="1"/>
</dbReference>
<dbReference type="GO" id="GO:0006508">
    <property type="term" value="P:proteolysis"/>
    <property type="evidence" value="ECO:0007669"/>
    <property type="project" value="UniProtKB-KW"/>
</dbReference>
<dbReference type="Proteomes" id="UP000325780">
    <property type="component" value="Unassembled WGS sequence"/>
</dbReference>
<dbReference type="PROSITE" id="PS00138">
    <property type="entry name" value="SUBTILASE_SER"/>
    <property type="match status" value="1"/>
</dbReference>
<evidence type="ECO:0000313" key="11">
    <source>
        <dbReference type="Proteomes" id="UP000325780"/>
    </source>
</evidence>
<accession>A0A5N6U9P8</accession>
<evidence type="ECO:0000259" key="9">
    <source>
        <dbReference type="Pfam" id="PF24476"/>
    </source>
</evidence>
<dbReference type="SUPFAM" id="SSF52743">
    <property type="entry name" value="Subtilisin-like"/>
    <property type="match status" value="1"/>
</dbReference>
<organism evidence="10 11">
    <name type="scientific">Aspergillus avenaceus</name>
    <dbReference type="NCBI Taxonomy" id="36643"/>
    <lineage>
        <taxon>Eukaryota</taxon>
        <taxon>Fungi</taxon>
        <taxon>Dikarya</taxon>
        <taxon>Ascomycota</taxon>
        <taxon>Pezizomycotina</taxon>
        <taxon>Eurotiomycetes</taxon>
        <taxon>Eurotiomycetidae</taxon>
        <taxon>Eurotiales</taxon>
        <taxon>Aspergillaceae</taxon>
        <taxon>Aspergillus</taxon>
        <taxon>Aspergillus subgen. Circumdati</taxon>
    </lineage>
</organism>
<dbReference type="InterPro" id="IPR036852">
    <property type="entry name" value="Peptidase_S8/S53_dom_sf"/>
</dbReference>
<evidence type="ECO:0000256" key="4">
    <source>
        <dbReference type="ARBA" id="ARBA00022825"/>
    </source>
</evidence>
<dbReference type="PROSITE" id="PS51892">
    <property type="entry name" value="SUBTILASE"/>
    <property type="match status" value="1"/>
</dbReference>
<evidence type="ECO:0000259" key="8">
    <source>
        <dbReference type="Pfam" id="PF00082"/>
    </source>
</evidence>
<dbReference type="OrthoDB" id="206201at2759"/>
<dbReference type="PRINTS" id="PR00723">
    <property type="entry name" value="SUBTILISIN"/>
</dbReference>
<dbReference type="PANTHER" id="PTHR35186">
    <property type="entry name" value="ANK_REP_REGION DOMAIN-CONTAINING PROTEIN"/>
    <property type="match status" value="1"/>
</dbReference>
<comment type="similarity">
    <text evidence="6 7">Belongs to the peptidase S8 family.</text>
</comment>
<protein>
    <submittedName>
        <fullName evidence="10">Subtilisin-like protein</fullName>
    </submittedName>
</protein>
<evidence type="ECO:0000256" key="6">
    <source>
        <dbReference type="PROSITE-ProRule" id="PRU01240"/>
    </source>
</evidence>
<keyword evidence="3 6" id="KW-0378">Hydrolase</keyword>
<gene>
    <name evidence="10" type="ORF">BDV25DRAFT_167725</name>
</gene>
<dbReference type="Gene3D" id="3.40.50.200">
    <property type="entry name" value="Peptidase S8/S53 domain"/>
    <property type="match status" value="1"/>
</dbReference>
<reference evidence="10 11" key="1">
    <citation type="submission" date="2019-04" db="EMBL/GenBank/DDBJ databases">
        <title>Friends and foes A comparative genomics study of 23 Aspergillus species from section Flavi.</title>
        <authorList>
            <consortium name="DOE Joint Genome Institute"/>
            <person name="Kjaerbolling I."/>
            <person name="Vesth T."/>
            <person name="Frisvad J.C."/>
            <person name="Nybo J.L."/>
            <person name="Theobald S."/>
            <person name="Kildgaard S."/>
            <person name="Isbrandt T."/>
            <person name="Kuo A."/>
            <person name="Sato A."/>
            <person name="Lyhne E.K."/>
            <person name="Kogle M.E."/>
            <person name="Wiebenga A."/>
            <person name="Kun R.S."/>
            <person name="Lubbers R.J."/>
            <person name="Makela M.R."/>
            <person name="Barry K."/>
            <person name="Chovatia M."/>
            <person name="Clum A."/>
            <person name="Daum C."/>
            <person name="Haridas S."/>
            <person name="He G."/>
            <person name="LaButti K."/>
            <person name="Lipzen A."/>
            <person name="Mondo S."/>
            <person name="Riley R."/>
            <person name="Salamov A."/>
            <person name="Simmons B.A."/>
            <person name="Magnuson J.K."/>
            <person name="Henrissat B."/>
            <person name="Mortensen U.H."/>
            <person name="Larsen T.O."/>
            <person name="Devries R.P."/>
            <person name="Grigoriev I.V."/>
            <person name="Machida M."/>
            <person name="Baker S.E."/>
            <person name="Andersen M.R."/>
        </authorList>
    </citation>
    <scope>NUCLEOTIDE SEQUENCE [LARGE SCALE GENOMIC DNA]</scope>
    <source>
        <strain evidence="10 11">IBT 18842</strain>
    </source>
</reference>
<dbReference type="Pfam" id="PF24476">
    <property type="entry name" value="DUF7580"/>
    <property type="match status" value="1"/>
</dbReference>
<keyword evidence="2" id="KW-0732">Signal</keyword>
<dbReference type="InterPro" id="IPR056002">
    <property type="entry name" value="DUF7580"/>
</dbReference>
<keyword evidence="11" id="KW-1185">Reference proteome</keyword>
<feature type="active site" description="Charge relay system" evidence="6">
    <location>
        <position position="817"/>
    </location>
</feature>
<name>A0A5N6U9P8_ASPAV</name>
<feature type="active site" description="Charge relay system" evidence="6">
    <location>
        <position position="682"/>
    </location>
</feature>
<dbReference type="InterPro" id="IPR023827">
    <property type="entry name" value="Peptidase_S8_Asp-AS"/>
</dbReference>
<keyword evidence="5" id="KW-0865">Zymogen</keyword>
<evidence type="ECO:0000256" key="7">
    <source>
        <dbReference type="RuleBase" id="RU003355"/>
    </source>
</evidence>
<proteinExistence type="inferred from homology"/>
<feature type="domain" description="DUF7580" evidence="9">
    <location>
        <begin position="164"/>
        <end position="488"/>
    </location>
</feature>
<evidence type="ECO:0000256" key="3">
    <source>
        <dbReference type="ARBA" id="ARBA00022801"/>
    </source>
</evidence>
<evidence type="ECO:0000256" key="5">
    <source>
        <dbReference type="ARBA" id="ARBA00023145"/>
    </source>
</evidence>
<dbReference type="InterPro" id="IPR023828">
    <property type="entry name" value="Peptidase_S8_Ser-AS"/>
</dbReference>
<keyword evidence="4 6" id="KW-0720">Serine protease</keyword>
<dbReference type="EMBL" id="ML742023">
    <property type="protein sequence ID" value="KAE8155310.1"/>
    <property type="molecule type" value="Genomic_DNA"/>
</dbReference>
<dbReference type="PANTHER" id="PTHR35186:SF4">
    <property type="entry name" value="PRION-INHIBITION AND PROPAGATION HELO DOMAIN-CONTAINING PROTEIN"/>
    <property type="match status" value="1"/>
</dbReference>
<dbReference type="InterPro" id="IPR015500">
    <property type="entry name" value="Peptidase_S8_subtilisin-rel"/>
</dbReference>
<dbReference type="InterPro" id="IPR000209">
    <property type="entry name" value="Peptidase_S8/S53_dom"/>
</dbReference>
<dbReference type="GO" id="GO:0004252">
    <property type="term" value="F:serine-type endopeptidase activity"/>
    <property type="evidence" value="ECO:0007669"/>
    <property type="project" value="UniProtKB-UniRule"/>
</dbReference>
<sequence length="884" mass="99241">MERYGFQGLFNFVFGFFSRNLPERLAQPRPLRSETREACLQTNLRMQDDASQSHEADTERLAKALRTLEEFAQYDSDDNSDSSLGHDSEFQKVRGMIERLIHYLDPEPGTTHRRDKRRRESEAVMEEFPDLERAVKRRRTLLRGEPSAAKRLQGLNSDLPVLMRRHSISLDNALRRHWICACQKCSGFTVRLSLPEQQNDLKVKACFEVFFGVRSLLATLLQEAKITVKHVKPNRMRSTPGPLPTGPSDYAQICQSITESLGHANCLNLVLEDGNFKKLRPQPKAFGSGQMSRSISLSALFKLQRESSYGLNFKGKRIMALALAAAFLPFLEAPWLQPSFDLSKIQFFEPMQSGELPDITKPFLTVEYIPTLPARKKDATVNHGNSEQKVHPDVSVLALGILLCELHYCTPVELMQKDSRAARNISTDYYTGVNILKSLQLDASADYYLATKTCLEGEYYPPGPPTSFESATVQRLFYEKVVKRLEAEIFYHWGIRLENLGSFDSRENERCWGPIGRACVRHQTGMLDFSDTNNEACEIAHRPIPDVAPMTYPPFNSDVVLEMPAQPFPGLQLRGNLAEPLATNLYLFDASHQTGHDKECHLSRQWMDSLLSSINHYVDPFETIEAERKTFEPVRIAILDSGFDPEHPLLMTENQQLDPRIKAAQSFIGQAESYDIRDEIGHGTHALGLLLKVATCAEIYIAKIAHRQTLDHNTCDDIAQAINHAVSEWKVDIISMSFGIRQYSESIKTAISNALHSQTLFVFCIHSTDGHGNPSLFNPTADDQDVNFSLLGENVASHWPAGKNGHNQRVNVMSGTSVATPIAAGLAASVLSFVRQQLQELEYCGVDGERIIDPRHSGPAGGGWMKSDIGHRKYVFAKDMASSG</sequence>
<keyword evidence="1 6" id="KW-0645">Protease</keyword>
<evidence type="ECO:0000256" key="2">
    <source>
        <dbReference type="ARBA" id="ARBA00022729"/>
    </source>
</evidence>
<feature type="domain" description="Peptidase S8/S53" evidence="8">
    <location>
        <begin position="634"/>
        <end position="764"/>
    </location>
</feature>